<name>A0ACD1BC23_9CLOT</name>
<proteinExistence type="predicted"/>
<evidence type="ECO:0000313" key="2">
    <source>
        <dbReference type="Proteomes" id="UP000594603"/>
    </source>
</evidence>
<organism evidence="1 2">
    <name type="scientific">Candidatus Sarcina troglodytae</name>
    <dbReference type="NCBI Taxonomy" id="2726954"/>
    <lineage>
        <taxon>Bacteria</taxon>
        <taxon>Bacillati</taxon>
        <taxon>Bacillota</taxon>
        <taxon>Clostridia</taxon>
        <taxon>Eubacteriales</taxon>
        <taxon>Clostridiaceae</taxon>
        <taxon>Sarcina</taxon>
    </lineage>
</organism>
<reference evidence="1" key="1">
    <citation type="submission" date="2020-04" db="EMBL/GenBank/DDBJ databases">
        <title>A novel bacterium ('Candidatus Sarcina troglodytae' sp. nov.) linked to a protracted, uniformly lethal epizootic among sanctuary western chimpanzees (Pan troglodytes verus) in Sierra Leone.</title>
        <authorList>
            <person name="Owens L.A."/>
            <person name="Colitti B."/>
            <person name="Hirji I."/>
            <person name="Pizaro A."/>
            <person name="Jaffe J.E."/>
            <person name="Moittie S."/>
            <person name="Bishop-Lilly K.A."/>
            <person name="Estrella L.A."/>
            <person name="Voegtly L.J."/>
            <person name="Kuhn J.H."/>
            <person name="Suen G."/>
            <person name="Deblois C.L."/>
            <person name="Dunn C."/>
            <person name="Juan-Salles C."/>
            <person name="Goldberg T.L."/>
        </authorList>
    </citation>
    <scope>NUCLEOTIDE SEQUENCE</scope>
    <source>
        <strain evidence="1">JB2</strain>
    </source>
</reference>
<dbReference type="Proteomes" id="UP000594603">
    <property type="component" value="Chromosome"/>
</dbReference>
<accession>A0ACD1BC23</accession>
<gene>
    <name evidence="1" type="ORF">HH195_03120</name>
</gene>
<keyword evidence="2" id="KW-1185">Reference proteome</keyword>
<sequence length="349" mass="41569">MNIKEVEELLFSYTEDEKCYKEYYKSKDNKDKLRQFLKNIDLNFVIDKNILIDELKEYINFPTEMNESLFFEENSIGDIIMYKHYRYTPAFYHKHSFFEILYVYSGEITQKINGESVNLKQGDICMVSPEVEHSLGVFDDSVIINILIKKSTFNDTFFEILRSNNVLSSFFVKILNSKKYNNYIIFHTGEDHVIKETVLNMYKEFIENERYNEKILNNMLMIFFAYILRYHENDIETPNEINHETDKIIEIINYIQDNYASITLSKLANEFHFTIQYLSKIIKLYTGKTFSEIVQKIKMDKASTLLLNTNFTVTDISYMVGYDNKEHFIRTFKKNFGVSPTQHRKGIKN</sequence>
<dbReference type="EMBL" id="CP051754">
    <property type="protein sequence ID" value="QPJ84956.1"/>
    <property type="molecule type" value="Genomic_DNA"/>
</dbReference>
<protein>
    <submittedName>
        <fullName evidence="1">AraC family transcriptional regulator</fullName>
    </submittedName>
</protein>
<evidence type="ECO:0000313" key="1">
    <source>
        <dbReference type="EMBL" id="QPJ84956.1"/>
    </source>
</evidence>